<reference evidence="2" key="1">
    <citation type="submission" date="2020-02" db="EMBL/GenBank/DDBJ databases">
        <authorList>
            <person name="Meier V. D."/>
        </authorList>
    </citation>
    <scope>NUCLEOTIDE SEQUENCE</scope>
    <source>
        <strain evidence="2">AVDCRST_MAG02</strain>
    </source>
</reference>
<dbReference type="Gene3D" id="3.40.50.1820">
    <property type="entry name" value="alpha/beta hydrolase"/>
    <property type="match status" value="1"/>
</dbReference>
<dbReference type="Pfam" id="PF12697">
    <property type="entry name" value="Abhydrolase_6"/>
    <property type="match status" value="1"/>
</dbReference>
<evidence type="ECO:0000259" key="1">
    <source>
        <dbReference type="Pfam" id="PF12697"/>
    </source>
</evidence>
<dbReference type="PANTHER" id="PTHR10992">
    <property type="entry name" value="METHYLESTERASE FAMILY MEMBER"/>
    <property type="match status" value="1"/>
</dbReference>
<accession>A0A6J4R2S5</accession>
<dbReference type="SUPFAM" id="SSF53474">
    <property type="entry name" value="alpha/beta-Hydrolases"/>
    <property type="match status" value="1"/>
</dbReference>
<dbReference type="InterPro" id="IPR000073">
    <property type="entry name" value="AB_hydrolase_1"/>
</dbReference>
<dbReference type="AlphaFoldDB" id="A0A6J4R2S5"/>
<sequence length="230" mass="24935">MARRVELGQGRAPTEGAGHEVVRFDLPGHGEDRTPAAEVTLGGYTDRVVEVLDARSEPVVLVGHSLSGTVISQVAERRPEKIEKLVYLCALLLPSGKSALEASQEDGDSVALENAEVEADRGRIVLSEAGMREAFCHDCPEENFERARRLITPQPLAPLGTPVEVTEGRFGSVRRTYVHTTQDRAVSPAAQERMYAELPCEKVVSMSTGHLPFFAAPEELAGHLDSLAKL</sequence>
<dbReference type="GO" id="GO:0080030">
    <property type="term" value="F:methyl indole-3-acetate esterase activity"/>
    <property type="evidence" value="ECO:0007669"/>
    <property type="project" value="TreeGrafter"/>
</dbReference>
<name>A0A6J4R2S5_9ACTN</name>
<dbReference type="InterPro" id="IPR045889">
    <property type="entry name" value="MES/HNL"/>
</dbReference>
<proteinExistence type="predicted"/>
<dbReference type="EMBL" id="CADCVH010000083">
    <property type="protein sequence ID" value="CAA9462453.1"/>
    <property type="molecule type" value="Genomic_DNA"/>
</dbReference>
<dbReference type="PRINTS" id="PR00111">
    <property type="entry name" value="ABHYDROLASE"/>
</dbReference>
<gene>
    <name evidence="2" type="ORF">AVDCRST_MAG02-2547</name>
</gene>
<dbReference type="PANTHER" id="PTHR10992:SF1086">
    <property type="entry name" value="AB HYDROLASE-1 DOMAIN-CONTAINING PROTEIN"/>
    <property type="match status" value="1"/>
</dbReference>
<organism evidence="2">
    <name type="scientific">uncultured Rubrobacteraceae bacterium</name>
    <dbReference type="NCBI Taxonomy" id="349277"/>
    <lineage>
        <taxon>Bacteria</taxon>
        <taxon>Bacillati</taxon>
        <taxon>Actinomycetota</taxon>
        <taxon>Rubrobacteria</taxon>
        <taxon>Rubrobacterales</taxon>
        <taxon>Rubrobacteraceae</taxon>
        <taxon>environmental samples</taxon>
    </lineage>
</organism>
<evidence type="ECO:0000313" key="2">
    <source>
        <dbReference type="EMBL" id="CAA9462453.1"/>
    </source>
</evidence>
<feature type="domain" description="AB hydrolase-1" evidence="1">
    <location>
        <begin position="16"/>
        <end position="221"/>
    </location>
</feature>
<protein>
    <recommendedName>
        <fullName evidence="1">AB hydrolase-1 domain-containing protein</fullName>
    </recommendedName>
</protein>
<dbReference type="GO" id="GO:0080032">
    <property type="term" value="F:methyl jasmonate esterase activity"/>
    <property type="evidence" value="ECO:0007669"/>
    <property type="project" value="TreeGrafter"/>
</dbReference>
<dbReference type="InterPro" id="IPR029058">
    <property type="entry name" value="AB_hydrolase_fold"/>
</dbReference>